<accession>A0ABD4AEQ9</accession>
<dbReference type="Pfam" id="PF13676">
    <property type="entry name" value="TIR_2"/>
    <property type="match status" value="1"/>
</dbReference>
<dbReference type="InterPro" id="IPR000157">
    <property type="entry name" value="TIR_dom"/>
</dbReference>
<sequence>MRSVAQALSECNLVDVNLLLHEMHLDEVVENEWECGVFERSYEERFGVVLSKIRNLPRSDVEEMVPAVNELFEVTVQTDPQQSARPLYLFASHLNSQKALVGQVSDYLKGWGIKLFVAHEAIEPDREWHNEIEKALRDCDAGVVFLSQGFNESKWCDQEVGWLLGREIPCYPLKFQDEDPYGPFGKKQAFPVRADMTAGKIGDEIIRWLSTKAELEKGFYASMVEALKRSRSFHRTDLVWRRLQTATGLDSDEVASILAAIRDNDQVYNAHNGIGEETGEYKELAFKLALEQPGFESNLDLAKEVANSRQLEYLLPAETALDVSDDMDSPEADL</sequence>
<dbReference type="AlphaFoldDB" id="A0ABD4AEQ9"/>
<gene>
    <name evidence="2" type="ORF">JF68_00380</name>
</gene>
<dbReference type="SUPFAM" id="SSF52200">
    <property type="entry name" value="Toll/Interleukin receptor TIR domain"/>
    <property type="match status" value="1"/>
</dbReference>
<feature type="domain" description="TIR" evidence="1">
    <location>
        <begin position="90"/>
        <end position="193"/>
    </location>
</feature>
<evidence type="ECO:0000259" key="1">
    <source>
        <dbReference type="Pfam" id="PF13676"/>
    </source>
</evidence>
<comment type="caution">
    <text evidence="2">The sequence shown here is derived from an EMBL/GenBank/DDBJ whole genome shotgun (WGS) entry which is preliminary data.</text>
</comment>
<protein>
    <recommendedName>
        <fullName evidence="1">TIR domain-containing protein</fullName>
    </recommendedName>
</protein>
<name>A0ABD4AEQ9_9BIFI</name>
<dbReference type="EMBL" id="JXBX01000002">
    <property type="protein sequence ID" value="KJY54284.1"/>
    <property type="molecule type" value="Genomic_DNA"/>
</dbReference>
<evidence type="ECO:0000313" key="2">
    <source>
        <dbReference type="EMBL" id="KJY54284.1"/>
    </source>
</evidence>
<evidence type="ECO:0000313" key="3">
    <source>
        <dbReference type="Proteomes" id="UP000033652"/>
    </source>
</evidence>
<organism evidence="2 3">
    <name type="scientific">Bifidobacterium coryneforme</name>
    <dbReference type="NCBI Taxonomy" id="1687"/>
    <lineage>
        <taxon>Bacteria</taxon>
        <taxon>Bacillati</taxon>
        <taxon>Actinomycetota</taxon>
        <taxon>Actinomycetes</taxon>
        <taxon>Bifidobacteriales</taxon>
        <taxon>Bifidobacteriaceae</taxon>
        <taxon>Bifidobacterium</taxon>
    </lineage>
</organism>
<proteinExistence type="predicted"/>
<dbReference type="InterPro" id="IPR035897">
    <property type="entry name" value="Toll_tir_struct_dom_sf"/>
</dbReference>
<dbReference type="Proteomes" id="UP000033652">
    <property type="component" value="Unassembled WGS sequence"/>
</dbReference>
<reference evidence="2 3" key="1">
    <citation type="submission" date="2014-12" db="EMBL/GenBank/DDBJ databases">
        <title>Comparative genomics of the lactic acid bacteria isolated from the honey bee gut.</title>
        <authorList>
            <person name="Ellegaard K.M."/>
            <person name="Tamarit D."/>
            <person name="Javelind E."/>
            <person name="Olofsson T."/>
            <person name="Andersson S.G."/>
            <person name="Vasquez A."/>
        </authorList>
    </citation>
    <scope>NUCLEOTIDE SEQUENCE [LARGE SCALE GENOMIC DNA]</scope>
    <source>
        <strain evidence="2 3">Bma6</strain>
    </source>
</reference>
<dbReference type="Gene3D" id="3.40.50.10140">
    <property type="entry name" value="Toll/interleukin-1 receptor homology (TIR) domain"/>
    <property type="match status" value="1"/>
</dbReference>